<sequence>MTARKRLAVFSVALGMLLAGLPVQASGPRRDYQMHCAGCHQMDGSGAPKAGIPDMRNAVGHFLRLPAGRDFLVQVPGTANSPLGHADTAALLNWMVFAFSRDQVPADFQPYTEREVARLRHTPFHDAPGTRAQLVDRLQADGFAIR</sequence>
<keyword evidence="4" id="KW-0732">Signal</keyword>
<protein>
    <submittedName>
        <fullName evidence="6">Cytochrome c</fullName>
    </submittedName>
</protein>
<dbReference type="Gene3D" id="1.10.760.10">
    <property type="entry name" value="Cytochrome c-like domain"/>
    <property type="match status" value="1"/>
</dbReference>
<evidence type="ECO:0000313" key="7">
    <source>
        <dbReference type="Proteomes" id="UP000580043"/>
    </source>
</evidence>
<keyword evidence="2" id="KW-0479">Metal-binding</keyword>
<comment type="caution">
    <text evidence="6">The sequence shown here is derived from an EMBL/GenBank/DDBJ whole genome shotgun (WGS) entry which is preliminary data.</text>
</comment>
<evidence type="ECO:0000256" key="3">
    <source>
        <dbReference type="ARBA" id="ARBA00023004"/>
    </source>
</evidence>
<keyword evidence="7" id="KW-1185">Reference proteome</keyword>
<dbReference type="GO" id="GO:0020037">
    <property type="term" value="F:heme binding"/>
    <property type="evidence" value="ECO:0007669"/>
    <property type="project" value="InterPro"/>
</dbReference>
<keyword evidence="1" id="KW-0349">Heme</keyword>
<dbReference type="InterPro" id="IPR036909">
    <property type="entry name" value="Cyt_c-like_dom_sf"/>
</dbReference>
<evidence type="ECO:0000313" key="6">
    <source>
        <dbReference type="EMBL" id="NML27414.1"/>
    </source>
</evidence>
<feature type="signal peptide" evidence="4">
    <location>
        <begin position="1"/>
        <end position="25"/>
    </location>
</feature>
<organism evidence="6 7">
    <name type="scientific">Zoogloea dura</name>
    <dbReference type="NCBI Taxonomy" id="2728840"/>
    <lineage>
        <taxon>Bacteria</taxon>
        <taxon>Pseudomonadati</taxon>
        <taxon>Pseudomonadota</taxon>
        <taxon>Betaproteobacteria</taxon>
        <taxon>Rhodocyclales</taxon>
        <taxon>Zoogloeaceae</taxon>
        <taxon>Zoogloea</taxon>
    </lineage>
</organism>
<name>A0A848G827_9RHOO</name>
<feature type="chain" id="PRO_5032861301" evidence="4">
    <location>
        <begin position="26"/>
        <end position="146"/>
    </location>
</feature>
<gene>
    <name evidence="6" type="ORF">HHL15_16790</name>
</gene>
<accession>A0A848G827</accession>
<feature type="domain" description="Cytochrome c" evidence="5">
    <location>
        <begin position="32"/>
        <end position="60"/>
    </location>
</feature>
<evidence type="ECO:0000256" key="2">
    <source>
        <dbReference type="ARBA" id="ARBA00022723"/>
    </source>
</evidence>
<evidence type="ECO:0000259" key="5">
    <source>
        <dbReference type="Pfam" id="PF00034"/>
    </source>
</evidence>
<evidence type="ECO:0000256" key="4">
    <source>
        <dbReference type="SAM" id="SignalP"/>
    </source>
</evidence>
<dbReference type="SUPFAM" id="SSF46626">
    <property type="entry name" value="Cytochrome c"/>
    <property type="match status" value="1"/>
</dbReference>
<dbReference type="EMBL" id="JABBGA010000014">
    <property type="protein sequence ID" value="NML27414.1"/>
    <property type="molecule type" value="Genomic_DNA"/>
</dbReference>
<dbReference type="InterPro" id="IPR009056">
    <property type="entry name" value="Cyt_c-like_dom"/>
</dbReference>
<dbReference type="RefSeq" id="WP_169146943.1">
    <property type="nucleotide sequence ID" value="NZ_JABBGA010000014.1"/>
</dbReference>
<dbReference type="Proteomes" id="UP000580043">
    <property type="component" value="Unassembled WGS sequence"/>
</dbReference>
<dbReference type="AlphaFoldDB" id="A0A848G827"/>
<dbReference type="GO" id="GO:0009055">
    <property type="term" value="F:electron transfer activity"/>
    <property type="evidence" value="ECO:0007669"/>
    <property type="project" value="InterPro"/>
</dbReference>
<reference evidence="6 7" key="1">
    <citation type="submission" date="2020-04" db="EMBL/GenBank/DDBJ databases">
        <title>Zoogloea sp. G-4-1-14 isolated from soil.</title>
        <authorList>
            <person name="Dahal R.H."/>
        </authorList>
    </citation>
    <scope>NUCLEOTIDE SEQUENCE [LARGE SCALE GENOMIC DNA]</scope>
    <source>
        <strain evidence="6 7">G-4-1-14</strain>
    </source>
</reference>
<keyword evidence="3" id="KW-0408">Iron</keyword>
<evidence type="ECO:0000256" key="1">
    <source>
        <dbReference type="ARBA" id="ARBA00022617"/>
    </source>
</evidence>
<proteinExistence type="predicted"/>
<dbReference type="Pfam" id="PF00034">
    <property type="entry name" value="Cytochrom_C"/>
    <property type="match status" value="1"/>
</dbReference>